<accession>A0A177D3U7</accession>
<reference evidence="1 2" key="1">
    <citation type="submission" date="2016-05" db="EMBL/GenBank/DDBJ databases">
        <title>Comparative analysis of secretome profiles of manganese(II)-oxidizing ascomycete fungi.</title>
        <authorList>
            <consortium name="DOE Joint Genome Institute"/>
            <person name="Zeiner C.A."/>
            <person name="Purvine S.O."/>
            <person name="Zink E.M."/>
            <person name="Wu S."/>
            <person name="Pasa-Tolic L."/>
            <person name="Chaput D.L."/>
            <person name="Haridas S."/>
            <person name="Grigoriev I.V."/>
            <person name="Santelli C.M."/>
            <person name="Hansel C.M."/>
        </authorList>
    </citation>
    <scope>NUCLEOTIDE SEQUENCE [LARGE SCALE GENOMIC DNA]</scope>
    <source>
        <strain evidence="1 2">SRC1lrK2f</strain>
    </source>
</reference>
<dbReference type="AlphaFoldDB" id="A0A177D3U7"/>
<keyword evidence="2" id="KW-1185">Reference proteome</keyword>
<dbReference type="EMBL" id="KV441506">
    <property type="protein sequence ID" value="OAG13772.1"/>
    <property type="molecule type" value="Genomic_DNA"/>
</dbReference>
<protein>
    <submittedName>
        <fullName evidence="1">Uncharacterized protein</fullName>
    </submittedName>
</protein>
<organism evidence="1 2">
    <name type="scientific">Alternaria alternata</name>
    <name type="common">Alternaria rot fungus</name>
    <name type="synonym">Torula alternata</name>
    <dbReference type="NCBI Taxonomy" id="5599"/>
    <lineage>
        <taxon>Eukaryota</taxon>
        <taxon>Fungi</taxon>
        <taxon>Dikarya</taxon>
        <taxon>Ascomycota</taxon>
        <taxon>Pezizomycotina</taxon>
        <taxon>Dothideomycetes</taxon>
        <taxon>Pleosporomycetidae</taxon>
        <taxon>Pleosporales</taxon>
        <taxon>Pleosporineae</taxon>
        <taxon>Pleosporaceae</taxon>
        <taxon>Alternaria</taxon>
        <taxon>Alternaria sect. Alternaria</taxon>
        <taxon>Alternaria alternata complex</taxon>
    </lineage>
</organism>
<dbReference type="RefSeq" id="XP_018379193.1">
    <property type="nucleotide sequence ID" value="XM_018532395.1"/>
</dbReference>
<name>A0A177D3U7_ALTAL</name>
<evidence type="ECO:0000313" key="2">
    <source>
        <dbReference type="Proteomes" id="UP000077248"/>
    </source>
</evidence>
<evidence type="ECO:0000313" key="1">
    <source>
        <dbReference type="EMBL" id="OAG13772.1"/>
    </source>
</evidence>
<sequence length="99" mass="11107">MTGTGRLQALLCLFEIDMFMGFGTSQASQGCRATKTCNHDKDMRVCRITLQWLTLGALPIFSVPCRLHCPFVSHEMGLHSSQLRHESSPLEVRLQDSLL</sequence>
<proteinExistence type="predicted"/>
<dbReference type="KEGG" id="aalt:CC77DRAFT_593907"/>
<dbReference type="GeneID" id="29117989"/>
<dbReference type="VEuPathDB" id="FungiDB:CC77DRAFT_593907"/>
<dbReference type="PROSITE" id="PS51257">
    <property type="entry name" value="PROKAR_LIPOPROTEIN"/>
    <property type="match status" value="1"/>
</dbReference>
<gene>
    <name evidence="1" type="ORF">CC77DRAFT_593907</name>
</gene>
<dbReference type="Proteomes" id="UP000077248">
    <property type="component" value="Unassembled WGS sequence"/>
</dbReference>